<dbReference type="InterPro" id="IPR007050">
    <property type="entry name" value="HTH_bacterioopsin"/>
</dbReference>
<evidence type="ECO:0000256" key="2">
    <source>
        <dbReference type="ARBA" id="ARBA00023163"/>
    </source>
</evidence>
<keyword evidence="1" id="KW-0805">Transcription regulation</keyword>
<evidence type="ECO:0000256" key="1">
    <source>
        <dbReference type="ARBA" id="ARBA00023015"/>
    </source>
</evidence>
<dbReference type="PANTHER" id="PTHR34236:SF1">
    <property type="entry name" value="DIMETHYL SULFOXIDE REDUCTASE TRANSCRIPTIONAL ACTIVATOR"/>
    <property type="match status" value="1"/>
</dbReference>
<sequence>MGLIAEFIVDTPILRQVMAEVPDMKIQNPVIYPETNGEYKSMIWAWGDDFQCFEEVMDENQFICEYSTLTQVGKRRLYLVTLGNGAEDHLAYQVVWDNDILTFHMTGTKKGFEMRALFPNKDSLSDFRKDCLARDIPFRLCALYQEDKFSDKNKKNSQPLTGKQRETLLIALEQGYFDVPRDTTLKGLADQLGISTQAVSTRLRRAQQRLIRASFERDTSANRV</sequence>
<gene>
    <name evidence="4" type="ORF">SAMN05192561_101834</name>
</gene>
<evidence type="ECO:0000259" key="3">
    <source>
        <dbReference type="Pfam" id="PF04967"/>
    </source>
</evidence>
<protein>
    <submittedName>
        <fullName evidence="4">Predicted DNA binding protein, contains HTH domain</fullName>
    </submittedName>
</protein>
<reference evidence="4 5" key="1">
    <citation type="submission" date="2016-10" db="EMBL/GenBank/DDBJ databases">
        <authorList>
            <person name="de Groot N.N."/>
        </authorList>
    </citation>
    <scope>NUCLEOTIDE SEQUENCE [LARGE SCALE GENOMIC DNA]</scope>
    <source>
        <strain evidence="4 5">IBRC-M10418</strain>
    </source>
</reference>
<dbReference type="SUPFAM" id="SSF88659">
    <property type="entry name" value="Sigma3 and sigma4 domains of RNA polymerase sigma factors"/>
    <property type="match status" value="1"/>
</dbReference>
<dbReference type="AlphaFoldDB" id="A0A1H6I1B2"/>
<dbReference type="RefSeq" id="WP_092814640.1">
    <property type="nucleotide sequence ID" value="NZ_FNWU01000001.1"/>
</dbReference>
<dbReference type="STRING" id="1267564.SAMN05192561_101834"/>
<accession>A0A1H6I1B2</accession>
<keyword evidence="2" id="KW-0804">Transcription</keyword>
<name>A0A1H6I1B2_9EURY</name>
<dbReference type="Pfam" id="PF04967">
    <property type="entry name" value="HTH_10"/>
    <property type="match status" value="1"/>
</dbReference>
<keyword evidence="5" id="KW-1185">Reference proteome</keyword>
<evidence type="ECO:0000313" key="5">
    <source>
        <dbReference type="Proteomes" id="UP000199215"/>
    </source>
</evidence>
<dbReference type="OrthoDB" id="202021at2157"/>
<organism evidence="4 5">
    <name type="scientific">Halopenitus malekzadehii</name>
    <dbReference type="NCBI Taxonomy" id="1267564"/>
    <lineage>
        <taxon>Archaea</taxon>
        <taxon>Methanobacteriati</taxon>
        <taxon>Methanobacteriota</taxon>
        <taxon>Stenosarchaea group</taxon>
        <taxon>Halobacteria</taxon>
        <taxon>Halobacteriales</taxon>
        <taxon>Haloferacaceae</taxon>
        <taxon>Halopenitus</taxon>
    </lineage>
</organism>
<dbReference type="PANTHER" id="PTHR34236">
    <property type="entry name" value="DIMETHYL SULFOXIDE REDUCTASE TRANSCRIPTIONAL ACTIVATOR"/>
    <property type="match status" value="1"/>
</dbReference>
<feature type="domain" description="HTH bat-type" evidence="3">
    <location>
        <begin position="160"/>
        <end position="212"/>
    </location>
</feature>
<evidence type="ECO:0000313" key="4">
    <source>
        <dbReference type="EMBL" id="SEH41835.1"/>
    </source>
</evidence>
<proteinExistence type="predicted"/>
<dbReference type="EMBL" id="FNWU01000001">
    <property type="protein sequence ID" value="SEH41835.1"/>
    <property type="molecule type" value="Genomic_DNA"/>
</dbReference>
<dbReference type="Proteomes" id="UP000199215">
    <property type="component" value="Unassembled WGS sequence"/>
</dbReference>
<dbReference type="InterPro" id="IPR013324">
    <property type="entry name" value="RNA_pol_sigma_r3/r4-like"/>
</dbReference>